<dbReference type="Pfam" id="PF02518">
    <property type="entry name" value="HATPase_c"/>
    <property type="match status" value="1"/>
</dbReference>
<dbReference type="SUPFAM" id="SSF47384">
    <property type="entry name" value="Homodimeric domain of signal transducing histidine kinase"/>
    <property type="match status" value="1"/>
</dbReference>
<keyword evidence="8" id="KW-1185">Reference proteome</keyword>
<evidence type="ECO:0000256" key="1">
    <source>
        <dbReference type="ARBA" id="ARBA00000085"/>
    </source>
</evidence>
<dbReference type="InterPro" id="IPR005467">
    <property type="entry name" value="His_kinase_dom"/>
</dbReference>
<accession>A0A2T1DCQ6</accession>
<reference evidence="7 8" key="1">
    <citation type="submission" date="2018-02" db="EMBL/GenBank/DDBJ databases">
        <authorList>
            <person name="Cohen D.B."/>
            <person name="Kent A.D."/>
        </authorList>
    </citation>
    <scope>NUCLEOTIDE SEQUENCE [LARGE SCALE GENOMIC DNA]</scope>
    <source>
        <strain evidence="7 8">ULC007</strain>
    </source>
</reference>
<dbReference type="SMART" id="SM00387">
    <property type="entry name" value="HATPase_c"/>
    <property type="match status" value="1"/>
</dbReference>
<dbReference type="Pfam" id="PF01590">
    <property type="entry name" value="GAF"/>
    <property type="match status" value="1"/>
</dbReference>
<evidence type="ECO:0000256" key="5">
    <source>
        <dbReference type="ARBA" id="ARBA00023012"/>
    </source>
</evidence>
<evidence type="ECO:0000256" key="3">
    <source>
        <dbReference type="ARBA" id="ARBA00022553"/>
    </source>
</evidence>
<dbReference type="PROSITE" id="PS50109">
    <property type="entry name" value="HIS_KIN"/>
    <property type="match status" value="1"/>
</dbReference>
<dbReference type="SMART" id="SM00388">
    <property type="entry name" value="HisKA"/>
    <property type="match status" value="1"/>
</dbReference>
<dbReference type="PANTHER" id="PTHR43547:SF2">
    <property type="entry name" value="HYBRID SIGNAL TRANSDUCTION HISTIDINE KINASE C"/>
    <property type="match status" value="1"/>
</dbReference>
<name>A0A2T1DCQ6_9CYAN</name>
<dbReference type="SMART" id="SM00065">
    <property type="entry name" value="GAF"/>
    <property type="match status" value="1"/>
</dbReference>
<dbReference type="InterPro" id="IPR003018">
    <property type="entry name" value="GAF"/>
</dbReference>
<keyword evidence="5" id="KW-0902">Two-component regulatory system</keyword>
<dbReference type="PRINTS" id="PR00344">
    <property type="entry name" value="BCTRLSENSOR"/>
</dbReference>
<dbReference type="CDD" id="cd00082">
    <property type="entry name" value="HisKA"/>
    <property type="match status" value="1"/>
</dbReference>
<evidence type="ECO:0000256" key="2">
    <source>
        <dbReference type="ARBA" id="ARBA00012438"/>
    </source>
</evidence>
<comment type="caution">
    <text evidence="7">The sequence shown here is derived from an EMBL/GenBank/DDBJ whole genome shotgun (WGS) entry which is preliminary data.</text>
</comment>
<dbReference type="Gene3D" id="3.30.565.10">
    <property type="entry name" value="Histidine kinase-like ATPase, C-terminal domain"/>
    <property type="match status" value="1"/>
</dbReference>
<proteinExistence type="predicted"/>
<dbReference type="GO" id="GO:0000155">
    <property type="term" value="F:phosphorelay sensor kinase activity"/>
    <property type="evidence" value="ECO:0007669"/>
    <property type="project" value="InterPro"/>
</dbReference>
<dbReference type="Gene3D" id="3.30.450.40">
    <property type="match status" value="2"/>
</dbReference>
<dbReference type="SUPFAM" id="SSF55874">
    <property type="entry name" value="ATPase domain of HSP90 chaperone/DNA topoisomerase II/histidine kinase"/>
    <property type="match status" value="1"/>
</dbReference>
<dbReference type="InterPro" id="IPR029016">
    <property type="entry name" value="GAF-like_dom_sf"/>
</dbReference>
<evidence type="ECO:0000313" key="8">
    <source>
        <dbReference type="Proteomes" id="UP000238634"/>
    </source>
</evidence>
<dbReference type="EC" id="2.7.13.3" evidence="2"/>
<evidence type="ECO:0000313" key="7">
    <source>
        <dbReference type="EMBL" id="PSB18268.1"/>
    </source>
</evidence>
<keyword evidence="4" id="KW-0418">Kinase</keyword>
<dbReference type="Proteomes" id="UP000238634">
    <property type="component" value="Unassembled WGS sequence"/>
</dbReference>
<organism evidence="7 8">
    <name type="scientific">Phormidesmis priestleyi ULC007</name>
    <dbReference type="NCBI Taxonomy" id="1920490"/>
    <lineage>
        <taxon>Bacteria</taxon>
        <taxon>Bacillati</taxon>
        <taxon>Cyanobacteriota</taxon>
        <taxon>Cyanophyceae</taxon>
        <taxon>Leptolyngbyales</taxon>
        <taxon>Leptolyngbyaceae</taxon>
        <taxon>Phormidesmis</taxon>
    </lineage>
</organism>
<keyword evidence="4" id="KW-0808">Transferase</keyword>
<dbReference type="InterPro" id="IPR003661">
    <property type="entry name" value="HisK_dim/P_dom"/>
</dbReference>
<evidence type="ECO:0000256" key="4">
    <source>
        <dbReference type="ARBA" id="ARBA00022777"/>
    </source>
</evidence>
<comment type="catalytic activity">
    <reaction evidence="1">
        <text>ATP + protein L-histidine = ADP + protein N-phospho-L-histidine.</text>
        <dbReference type="EC" id="2.7.13.3"/>
    </reaction>
</comment>
<sequence>MDGALWGSLNLLRKASLPWQESDVELVCDVVDQLAIAIQQAELHRQVQQLNINLERQVQTRTAQLQLAYDFEATLKQITDQVRDSLDEDQILESAVKALAKRLGVGCCNAAIFDIEQGTSTIRYEYAAGIPPSMGKVSQLADFPEIYEQLLQGHHFQFCSLLAHPERGTVSMFACPILDDNGVLGDLWLVNQSFYEFNDQDIRLVQQVANQCAIAIRQARLFQAAQAQVKELERLNRLKDDFLSTVSHELRTPMANIKMAIHMLDIILRDLGMFKTRENPLDRYFRVLKDECQREINLIDDLLDLAQLDSQQTSLTLSEVSLQSWLPKAVEPFLARAHNQQQGLEIEIAASLPTVKTDLSYLERTLAELLNNACKYTPVGEQISISASVDDQSESEAVVVRVCNSGVEIPISEHDRIFDKFYRIPNSDPWKHGGTGLGLALVKKLVERLEGAIHVESCPGKTTFVVQLPIA</sequence>
<dbReference type="STRING" id="1920490.GCA_001895925_01025"/>
<dbReference type="InterPro" id="IPR004358">
    <property type="entry name" value="Sig_transdc_His_kin-like_C"/>
</dbReference>
<feature type="domain" description="Histidine kinase" evidence="6">
    <location>
        <begin position="245"/>
        <end position="471"/>
    </location>
</feature>
<dbReference type="PANTHER" id="PTHR43547">
    <property type="entry name" value="TWO-COMPONENT HISTIDINE KINASE"/>
    <property type="match status" value="1"/>
</dbReference>
<dbReference type="EMBL" id="PVWG01000019">
    <property type="protein sequence ID" value="PSB18268.1"/>
    <property type="molecule type" value="Genomic_DNA"/>
</dbReference>
<dbReference type="InterPro" id="IPR003594">
    <property type="entry name" value="HATPase_dom"/>
</dbReference>
<reference evidence="7 8" key="2">
    <citation type="submission" date="2018-03" db="EMBL/GenBank/DDBJ databases">
        <title>The ancient ancestry and fast evolution of plastids.</title>
        <authorList>
            <person name="Moore K.R."/>
            <person name="Magnabosco C."/>
            <person name="Momper L."/>
            <person name="Gold D.A."/>
            <person name="Bosak T."/>
            <person name="Fournier G.P."/>
        </authorList>
    </citation>
    <scope>NUCLEOTIDE SEQUENCE [LARGE SCALE GENOMIC DNA]</scope>
    <source>
        <strain evidence="7 8">ULC007</strain>
    </source>
</reference>
<dbReference type="InterPro" id="IPR036890">
    <property type="entry name" value="HATPase_C_sf"/>
</dbReference>
<dbReference type="SUPFAM" id="SSF55781">
    <property type="entry name" value="GAF domain-like"/>
    <property type="match status" value="2"/>
</dbReference>
<dbReference type="Pfam" id="PF00512">
    <property type="entry name" value="HisKA"/>
    <property type="match status" value="1"/>
</dbReference>
<dbReference type="InterPro" id="IPR036097">
    <property type="entry name" value="HisK_dim/P_sf"/>
</dbReference>
<dbReference type="AlphaFoldDB" id="A0A2T1DCQ6"/>
<dbReference type="Gene3D" id="1.10.287.130">
    <property type="match status" value="1"/>
</dbReference>
<gene>
    <name evidence="7" type="ORF">C7B65_16175</name>
</gene>
<protein>
    <recommendedName>
        <fullName evidence="2">histidine kinase</fullName>
        <ecNumber evidence="2">2.7.13.3</ecNumber>
    </recommendedName>
</protein>
<evidence type="ECO:0000259" key="6">
    <source>
        <dbReference type="PROSITE" id="PS50109"/>
    </source>
</evidence>
<keyword evidence="3" id="KW-0597">Phosphoprotein</keyword>